<dbReference type="Proteomes" id="UP001206595">
    <property type="component" value="Unassembled WGS sequence"/>
</dbReference>
<dbReference type="AlphaFoldDB" id="A0AAD5HBP9"/>
<evidence type="ECO:0000313" key="2">
    <source>
        <dbReference type="Proteomes" id="UP001206595"/>
    </source>
</evidence>
<name>A0AAD5HBP9_UMBRA</name>
<evidence type="ECO:0000313" key="1">
    <source>
        <dbReference type="EMBL" id="KAI8576721.1"/>
    </source>
</evidence>
<protein>
    <submittedName>
        <fullName evidence="1">Uncharacterized protein</fullName>
    </submittedName>
</protein>
<comment type="caution">
    <text evidence="1">The sequence shown here is derived from an EMBL/GenBank/DDBJ whole genome shotgun (WGS) entry which is preliminary data.</text>
</comment>
<proteinExistence type="predicted"/>
<reference evidence="1" key="1">
    <citation type="submission" date="2021-06" db="EMBL/GenBank/DDBJ databases">
        <authorList>
            <consortium name="DOE Joint Genome Institute"/>
            <person name="Mondo S.J."/>
            <person name="Amses K.R."/>
            <person name="Simmons D.R."/>
            <person name="Longcore J.E."/>
            <person name="Seto K."/>
            <person name="Alves G.H."/>
            <person name="Bonds A.E."/>
            <person name="Quandt C.A."/>
            <person name="Davis W.J."/>
            <person name="Chang Y."/>
            <person name="Letcher P.M."/>
            <person name="Powell M.J."/>
            <person name="Kuo A."/>
            <person name="Labutti K."/>
            <person name="Pangilinan J."/>
            <person name="Andreopoulos W."/>
            <person name="Tritt A."/>
            <person name="Riley R."/>
            <person name="Hundley H."/>
            <person name="Johnson J."/>
            <person name="Lipzen A."/>
            <person name="Barry K."/>
            <person name="Berbee M.L."/>
            <person name="Buchler N.E."/>
            <person name="Grigoriev I.V."/>
            <person name="Spatafora J.W."/>
            <person name="Stajich J.E."/>
            <person name="James T.Y."/>
        </authorList>
    </citation>
    <scope>NUCLEOTIDE SEQUENCE</scope>
    <source>
        <strain evidence="1">AG</strain>
    </source>
</reference>
<sequence length="188" mass="20748">MCTLTTSQENWPELIPILSYLPSFCSLMTLLQPSSPSIATRMLAIIQTWSIHNGIKVNVNKSAVIDSPFSRPLLLPSIIPPPSHLYLLMNTSVFHLPPTVLTFPALSLLSLPEQENFSSHPPSTAKNGLTTSDLLSSNLLSIHPQYVLPLLHASDTLFPRFFHLQTLLTQWVCQGHRGYAAPSRNLAG</sequence>
<organism evidence="1 2">
    <name type="scientific">Umbelopsis ramanniana AG</name>
    <dbReference type="NCBI Taxonomy" id="1314678"/>
    <lineage>
        <taxon>Eukaryota</taxon>
        <taxon>Fungi</taxon>
        <taxon>Fungi incertae sedis</taxon>
        <taxon>Mucoromycota</taxon>
        <taxon>Mucoromycotina</taxon>
        <taxon>Umbelopsidomycetes</taxon>
        <taxon>Umbelopsidales</taxon>
        <taxon>Umbelopsidaceae</taxon>
        <taxon>Umbelopsis</taxon>
    </lineage>
</organism>
<accession>A0AAD5HBP9</accession>
<dbReference type="EMBL" id="MU620950">
    <property type="protein sequence ID" value="KAI8576721.1"/>
    <property type="molecule type" value="Genomic_DNA"/>
</dbReference>
<dbReference type="RefSeq" id="XP_051441725.1">
    <property type="nucleotide sequence ID" value="XM_051591321.1"/>
</dbReference>
<keyword evidence="2" id="KW-1185">Reference proteome</keyword>
<reference evidence="1" key="2">
    <citation type="journal article" date="2022" name="Proc. Natl. Acad. Sci. U.S.A.">
        <title>Diploid-dominant life cycles characterize the early evolution of Fungi.</title>
        <authorList>
            <person name="Amses K.R."/>
            <person name="Simmons D.R."/>
            <person name="Longcore J.E."/>
            <person name="Mondo S.J."/>
            <person name="Seto K."/>
            <person name="Jeronimo G.H."/>
            <person name="Bonds A.E."/>
            <person name="Quandt C.A."/>
            <person name="Davis W.J."/>
            <person name="Chang Y."/>
            <person name="Federici B.A."/>
            <person name="Kuo A."/>
            <person name="LaButti K."/>
            <person name="Pangilinan J."/>
            <person name="Andreopoulos W."/>
            <person name="Tritt A."/>
            <person name="Riley R."/>
            <person name="Hundley H."/>
            <person name="Johnson J."/>
            <person name="Lipzen A."/>
            <person name="Barry K."/>
            <person name="Lang B.F."/>
            <person name="Cuomo C.A."/>
            <person name="Buchler N.E."/>
            <person name="Grigoriev I.V."/>
            <person name="Spatafora J.W."/>
            <person name="Stajich J.E."/>
            <person name="James T.Y."/>
        </authorList>
    </citation>
    <scope>NUCLEOTIDE SEQUENCE</scope>
    <source>
        <strain evidence="1">AG</strain>
    </source>
</reference>
<dbReference type="GeneID" id="75916664"/>
<gene>
    <name evidence="1" type="ORF">K450DRAFT_255277</name>
</gene>